<name>A0A918FNU8_9ACTN</name>
<organism evidence="2 3">
    <name type="scientific">Streptomyces aurantiogriseus</name>
    <dbReference type="NCBI Taxonomy" id="66870"/>
    <lineage>
        <taxon>Bacteria</taxon>
        <taxon>Bacillati</taxon>
        <taxon>Actinomycetota</taxon>
        <taxon>Actinomycetes</taxon>
        <taxon>Kitasatosporales</taxon>
        <taxon>Streptomycetaceae</taxon>
        <taxon>Streptomyces</taxon>
    </lineage>
</organism>
<dbReference type="EMBL" id="BMSX01000041">
    <property type="protein sequence ID" value="GGR61132.1"/>
    <property type="molecule type" value="Genomic_DNA"/>
</dbReference>
<keyword evidence="1" id="KW-1133">Transmembrane helix</keyword>
<evidence type="ECO:0000256" key="1">
    <source>
        <dbReference type="SAM" id="Phobius"/>
    </source>
</evidence>
<evidence type="ECO:0000313" key="3">
    <source>
        <dbReference type="Proteomes" id="UP000658320"/>
    </source>
</evidence>
<evidence type="ECO:0000313" key="2">
    <source>
        <dbReference type="EMBL" id="GGR61132.1"/>
    </source>
</evidence>
<comment type="caution">
    <text evidence="2">The sequence shown here is derived from an EMBL/GenBank/DDBJ whole genome shotgun (WGS) entry which is preliminary data.</text>
</comment>
<keyword evidence="1" id="KW-0472">Membrane</keyword>
<accession>A0A918FNU8</accession>
<feature type="transmembrane region" description="Helical" evidence="1">
    <location>
        <begin position="30"/>
        <end position="46"/>
    </location>
</feature>
<sequence>MKNFLLGVLAGAVATAVTWAATDSLPFAGVIGALAFVAVWLVEHLLDRR</sequence>
<dbReference type="AlphaFoldDB" id="A0A918FNU8"/>
<dbReference type="Proteomes" id="UP000658320">
    <property type="component" value="Unassembled WGS sequence"/>
</dbReference>
<keyword evidence="1" id="KW-0812">Transmembrane</keyword>
<dbReference type="RefSeq" id="WP_189944036.1">
    <property type="nucleotide sequence ID" value="NZ_BMSX01000041.1"/>
</dbReference>
<proteinExistence type="predicted"/>
<protein>
    <submittedName>
        <fullName evidence="2">Uncharacterized protein</fullName>
    </submittedName>
</protein>
<reference evidence="2" key="1">
    <citation type="journal article" date="2014" name="Int. J. Syst. Evol. Microbiol.">
        <title>Complete genome sequence of Corynebacterium casei LMG S-19264T (=DSM 44701T), isolated from a smear-ripened cheese.</title>
        <authorList>
            <consortium name="US DOE Joint Genome Institute (JGI-PGF)"/>
            <person name="Walter F."/>
            <person name="Albersmeier A."/>
            <person name="Kalinowski J."/>
            <person name="Ruckert C."/>
        </authorList>
    </citation>
    <scope>NUCLEOTIDE SEQUENCE</scope>
    <source>
        <strain evidence="2">JCM 4346</strain>
    </source>
</reference>
<keyword evidence="3" id="KW-1185">Reference proteome</keyword>
<reference evidence="2" key="2">
    <citation type="submission" date="2020-09" db="EMBL/GenBank/DDBJ databases">
        <authorList>
            <person name="Sun Q."/>
            <person name="Ohkuma M."/>
        </authorList>
    </citation>
    <scope>NUCLEOTIDE SEQUENCE</scope>
    <source>
        <strain evidence="2">JCM 4346</strain>
    </source>
</reference>
<gene>
    <name evidence="2" type="ORF">GCM10010251_92290</name>
</gene>